<evidence type="ECO:0008006" key="3">
    <source>
        <dbReference type="Google" id="ProtNLM"/>
    </source>
</evidence>
<dbReference type="InterPro" id="IPR032675">
    <property type="entry name" value="LRR_dom_sf"/>
</dbReference>
<protein>
    <recommendedName>
        <fullName evidence="3">F-box domain-containing protein</fullName>
    </recommendedName>
</protein>
<dbReference type="OrthoDB" id="2269034at2759"/>
<reference evidence="1" key="1">
    <citation type="submission" date="2020-05" db="EMBL/GenBank/DDBJ databases">
        <title>Mycena genomes resolve the evolution of fungal bioluminescence.</title>
        <authorList>
            <person name="Tsai I.J."/>
        </authorList>
    </citation>
    <scope>NUCLEOTIDE SEQUENCE</scope>
    <source>
        <strain evidence="1">171206Taipei</strain>
    </source>
</reference>
<dbReference type="SUPFAM" id="SSF52047">
    <property type="entry name" value="RNI-like"/>
    <property type="match status" value="1"/>
</dbReference>
<dbReference type="Gene3D" id="3.80.10.10">
    <property type="entry name" value="Ribonuclease Inhibitor"/>
    <property type="match status" value="1"/>
</dbReference>
<name>A0A8H6S135_9AGAR</name>
<organism evidence="1 2">
    <name type="scientific">Mycena indigotica</name>
    <dbReference type="NCBI Taxonomy" id="2126181"/>
    <lineage>
        <taxon>Eukaryota</taxon>
        <taxon>Fungi</taxon>
        <taxon>Dikarya</taxon>
        <taxon>Basidiomycota</taxon>
        <taxon>Agaricomycotina</taxon>
        <taxon>Agaricomycetes</taxon>
        <taxon>Agaricomycetidae</taxon>
        <taxon>Agaricales</taxon>
        <taxon>Marasmiineae</taxon>
        <taxon>Mycenaceae</taxon>
        <taxon>Mycena</taxon>
    </lineage>
</organism>
<dbReference type="EMBL" id="JACAZF010000013">
    <property type="protein sequence ID" value="KAF7291365.1"/>
    <property type="molecule type" value="Genomic_DNA"/>
</dbReference>
<dbReference type="RefSeq" id="XP_037214487.1">
    <property type="nucleotide sequence ID" value="XM_037369281.1"/>
</dbReference>
<keyword evidence="2" id="KW-1185">Reference proteome</keyword>
<evidence type="ECO:0000313" key="1">
    <source>
        <dbReference type="EMBL" id="KAF7291365.1"/>
    </source>
</evidence>
<comment type="caution">
    <text evidence="1">The sequence shown here is derived from an EMBL/GenBank/DDBJ whole genome shotgun (WGS) entry which is preliminary data.</text>
</comment>
<dbReference type="AlphaFoldDB" id="A0A8H6S135"/>
<proteinExistence type="predicted"/>
<gene>
    <name evidence="1" type="ORF">MIND_01281000</name>
</gene>
<accession>A0A8H6S135</accession>
<evidence type="ECO:0000313" key="2">
    <source>
        <dbReference type="Proteomes" id="UP000636479"/>
    </source>
</evidence>
<sequence>MSTGTNDAPAQLRRKLAEIDANIDNMRASLTAAYAARRCIIACLRQVTYAGILSVPMELTAEFFGHCVEEFTIGGRSPSDTGTSPLVLAAVCSEWRRIAVGLPRIWSRIGLRQAKLSDKQARLLELCLARSRGHSLEVSSYSLTAEVPLQTYGAIGRLEAYTGALADTLQLGTEKLSCLQSLTLQGISPLPTQEPLDTFADTPALRHVHLASVSLAQIVLPWAQITSFTVSYIRLLALYDFLRNMPQLQTLDVHMQRPTLSDQTVRPAPLSLALLHTLRINEQYFVYDYSWTQELTVPALAHLHLGRWDSNGDSETYLDDLLKRSKCTLLSLVVDSLVTHPGLLEWTPALTHLTVHNTSFEIAKGLLESIIDPVRRGSSLPRLCSLHITPELDELPLVHVANWYNRCRVAARAESASESLRDITIVLPWHPSEPAEEARRVQAILDLRNAAGNAETHAQFSFAIPGFYLSSHMSPIGNFVDVDDEWIYTV</sequence>
<dbReference type="GeneID" id="59351797"/>
<dbReference type="Proteomes" id="UP000636479">
    <property type="component" value="Unassembled WGS sequence"/>
</dbReference>